<keyword evidence="2" id="KW-1185">Reference proteome</keyword>
<protein>
    <submittedName>
        <fullName evidence="1">Uncharacterized protein</fullName>
    </submittedName>
</protein>
<comment type="caution">
    <text evidence="1">The sequence shown here is derived from an EMBL/GenBank/DDBJ whole genome shotgun (WGS) entry which is preliminary data.</text>
</comment>
<sequence>MPLYSDFSSTTGYKDLMELNNVDKKKSKPNGKDENYTIKNDEDETLVMDCKLLTASATIALVIDDDEEFDGGWVIGE</sequence>
<organism evidence="1 2">
    <name type="scientific">Clitoria ternatea</name>
    <name type="common">Butterfly pea</name>
    <dbReference type="NCBI Taxonomy" id="43366"/>
    <lineage>
        <taxon>Eukaryota</taxon>
        <taxon>Viridiplantae</taxon>
        <taxon>Streptophyta</taxon>
        <taxon>Embryophyta</taxon>
        <taxon>Tracheophyta</taxon>
        <taxon>Spermatophyta</taxon>
        <taxon>Magnoliopsida</taxon>
        <taxon>eudicotyledons</taxon>
        <taxon>Gunneridae</taxon>
        <taxon>Pentapetalae</taxon>
        <taxon>rosids</taxon>
        <taxon>fabids</taxon>
        <taxon>Fabales</taxon>
        <taxon>Fabaceae</taxon>
        <taxon>Papilionoideae</taxon>
        <taxon>50 kb inversion clade</taxon>
        <taxon>NPAAA clade</taxon>
        <taxon>indigoferoid/millettioid clade</taxon>
        <taxon>Phaseoleae</taxon>
        <taxon>Clitoria</taxon>
    </lineage>
</organism>
<dbReference type="Proteomes" id="UP001359559">
    <property type="component" value="Unassembled WGS sequence"/>
</dbReference>
<name>A0AAN9IT72_CLITE</name>
<evidence type="ECO:0000313" key="1">
    <source>
        <dbReference type="EMBL" id="KAK7285895.1"/>
    </source>
</evidence>
<dbReference type="EMBL" id="JAYKXN010000005">
    <property type="protein sequence ID" value="KAK7285895.1"/>
    <property type="molecule type" value="Genomic_DNA"/>
</dbReference>
<proteinExistence type="predicted"/>
<reference evidence="1 2" key="1">
    <citation type="submission" date="2024-01" db="EMBL/GenBank/DDBJ databases">
        <title>The genomes of 5 underutilized Papilionoideae crops provide insights into root nodulation and disease resistance.</title>
        <authorList>
            <person name="Yuan L."/>
        </authorList>
    </citation>
    <scope>NUCLEOTIDE SEQUENCE [LARGE SCALE GENOMIC DNA]</scope>
    <source>
        <strain evidence="1">LY-2023</strain>
        <tissue evidence="1">Leaf</tissue>
    </source>
</reference>
<accession>A0AAN9IT72</accession>
<gene>
    <name evidence="1" type="ORF">RJT34_20680</name>
</gene>
<evidence type="ECO:0000313" key="2">
    <source>
        <dbReference type="Proteomes" id="UP001359559"/>
    </source>
</evidence>
<dbReference type="AlphaFoldDB" id="A0AAN9IT72"/>